<protein>
    <submittedName>
        <fullName evidence="8">Vitamin D(3) 25-hydroxylase</fullName>
        <ecNumber evidence="8">1.14.15.15</ecNumber>
    </submittedName>
</protein>
<keyword evidence="3 7" id="KW-0479">Metal-binding</keyword>
<dbReference type="KEGG" id="strr:EKD16_18695"/>
<dbReference type="EC" id="1.14.15.15" evidence="8"/>
<evidence type="ECO:0000313" key="9">
    <source>
        <dbReference type="Proteomes" id="UP000292235"/>
    </source>
</evidence>
<dbReference type="GO" id="GO:0020037">
    <property type="term" value="F:heme binding"/>
    <property type="evidence" value="ECO:0007669"/>
    <property type="project" value="InterPro"/>
</dbReference>
<sequence length="396" mass="43655">MATPHLAPPVAFDPGDDTDELAERLAATGPLARLRIAGHTHWALTSHEALQEALHPRSDLFVRSATYRDHHGEFDASSPLIANIRVRSMLTQDGPDHRRVRGLVQNVFTRRRVQELRPQVEAITERLLERIAEPGAPRPVDLKQSLAMPVPIQVIGRLLGLDPDDYPAISDIAERTLSGVDTAVVEEAYRFIGDLVRRKRENPDDALISAMIAENSADGDKLGAEELADTVYLLLIAGFETTMGALANGWRQLLRHPDQLGLLTGGTVTWEQGIEEVLRHSTSVNLLPAIFPTREVSYGGVTLPQGTPVLLAYKAAGRDRKVWHDAASFDVTRERTPNLAFGYGAHRCLGEHLARLELGVALPALFERFPGLRSAEDDEPAPSLLMSHPRRLLVYP</sequence>
<dbReference type="InterPro" id="IPR002397">
    <property type="entry name" value="Cyt_P450_B"/>
</dbReference>
<proteinExistence type="inferred from homology"/>
<evidence type="ECO:0000256" key="5">
    <source>
        <dbReference type="ARBA" id="ARBA00023004"/>
    </source>
</evidence>
<reference evidence="8 9" key="1">
    <citation type="submission" date="2019-02" db="EMBL/GenBank/DDBJ databases">
        <authorList>
            <person name="Khodamoradi S."/>
            <person name="Hahnke R.L."/>
            <person name="Kaempfer P."/>
            <person name="Schumann P."/>
            <person name="Rohde M."/>
            <person name="Steinert M."/>
            <person name="Luzhetskyy A."/>
            <person name="Wink J."/>
            <person name="Ruckert C."/>
        </authorList>
    </citation>
    <scope>NUCLEOTIDE SEQUENCE [LARGE SCALE GENOMIC DNA]</scope>
    <source>
        <strain evidence="8 9">M2</strain>
    </source>
</reference>
<dbReference type="SUPFAM" id="SSF48264">
    <property type="entry name" value="Cytochrome P450"/>
    <property type="match status" value="1"/>
</dbReference>
<name>A0A4V0ZK25_9ACTN</name>
<evidence type="ECO:0000256" key="4">
    <source>
        <dbReference type="ARBA" id="ARBA00023002"/>
    </source>
</evidence>
<keyword evidence="9" id="KW-1185">Reference proteome</keyword>
<dbReference type="AlphaFoldDB" id="A0A4V0ZK25"/>
<dbReference type="PROSITE" id="PS00086">
    <property type="entry name" value="CYTOCHROME_P450"/>
    <property type="match status" value="1"/>
</dbReference>
<dbReference type="GO" id="GO:0005506">
    <property type="term" value="F:iron ion binding"/>
    <property type="evidence" value="ECO:0007669"/>
    <property type="project" value="InterPro"/>
</dbReference>
<dbReference type="PANTHER" id="PTHR46696">
    <property type="entry name" value="P450, PUTATIVE (EUROFUNG)-RELATED"/>
    <property type="match status" value="1"/>
</dbReference>
<evidence type="ECO:0000313" key="8">
    <source>
        <dbReference type="EMBL" id="QBI55502.1"/>
    </source>
</evidence>
<dbReference type="EMBL" id="CP036455">
    <property type="protein sequence ID" value="QBI55502.1"/>
    <property type="molecule type" value="Genomic_DNA"/>
</dbReference>
<keyword evidence="6 7" id="KW-0503">Monooxygenase</keyword>
<evidence type="ECO:0000256" key="2">
    <source>
        <dbReference type="ARBA" id="ARBA00022617"/>
    </source>
</evidence>
<dbReference type="InterPro" id="IPR001128">
    <property type="entry name" value="Cyt_P450"/>
</dbReference>
<keyword evidence="5 7" id="KW-0408">Iron</keyword>
<dbReference type="PRINTS" id="PR00359">
    <property type="entry name" value="BP450"/>
</dbReference>
<dbReference type="OrthoDB" id="4133219at2"/>
<dbReference type="InterPro" id="IPR036396">
    <property type="entry name" value="Cyt_P450_sf"/>
</dbReference>
<evidence type="ECO:0000256" key="1">
    <source>
        <dbReference type="ARBA" id="ARBA00010617"/>
    </source>
</evidence>
<dbReference type="Pfam" id="PF00067">
    <property type="entry name" value="p450"/>
    <property type="match status" value="1"/>
</dbReference>
<dbReference type="Proteomes" id="UP000292235">
    <property type="component" value="Chromosome"/>
</dbReference>
<keyword evidence="4 7" id="KW-0560">Oxidoreductase</keyword>
<gene>
    <name evidence="8" type="primary">vdh1</name>
    <name evidence="8" type="ORF">EKD16_18695</name>
</gene>
<keyword evidence="2 7" id="KW-0349">Heme</keyword>
<dbReference type="PANTHER" id="PTHR46696:SF6">
    <property type="entry name" value="P450, PUTATIVE (EUROFUNG)-RELATED"/>
    <property type="match status" value="1"/>
</dbReference>
<accession>A0A4V0ZK25</accession>
<comment type="similarity">
    <text evidence="1 7">Belongs to the cytochrome P450 family.</text>
</comment>
<evidence type="ECO:0000256" key="6">
    <source>
        <dbReference type="ARBA" id="ARBA00023033"/>
    </source>
</evidence>
<dbReference type="Gene3D" id="1.10.630.10">
    <property type="entry name" value="Cytochrome P450"/>
    <property type="match status" value="1"/>
</dbReference>
<dbReference type="FunFam" id="1.10.630.10:FF:000018">
    <property type="entry name" value="Cytochrome P450 monooxygenase"/>
    <property type="match status" value="1"/>
</dbReference>
<dbReference type="GO" id="GO:0047748">
    <property type="term" value="F:cholestanetetraol 26-dehydrogenase activity"/>
    <property type="evidence" value="ECO:0007669"/>
    <property type="project" value="UniProtKB-EC"/>
</dbReference>
<organism evidence="8 9">
    <name type="scientific">Streptomonospora litoralis</name>
    <dbReference type="NCBI Taxonomy" id="2498135"/>
    <lineage>
        <taxon>Bacteria</taxon>
        <taxon>Bacillati</taxon>
        <taxon>Actinomycetota</taxon>
        <taxon>Actinomycetes</taxon>
        <taxon>Streptosporangiales</taxon>
        <taxon>Nocardiopsidaceae</taxon>
        <taxon>Streptomonospora</taxon>
    </lineage>
</organism>
<evidence type="ECO:0000256" key="7">
    <source>
        <dbReference type="RuleBase" id="RU000461"/>
    </source>
</evidence>
<dbReference type="RefSeq" id="WP_131099488.1">
    <property type="nucleotide sequence ID" value="NZ_CP036455.1"/>
</dbReference>
<evidence type="ECO:0000256" key="3">
    <source>
        <dbReference type="ARBA" id="ARBA00022723"/>
    </source>
</evidence>
<dbReference type="InterPro" id="IPR017972">
    <property type="entry name" value="Cyt_P450_CS"/>
</dbReference>